<dbReference type="PROSITE" id="PS50873">
    <property type="entry name" value="PEROXIDASE_4"/>
    <property type="match status" value="1"/>
</dbReference>
<dbReference type="InterPro" id="IPR000823">
    <property type="entry name" value="Peroxidase_pln"/>
</dbReference>
<reference evidence="14 15" key="1">
    <citation type="submission" date="2021-05" db="EMBL/GenBank/DDBJ databases">
        <title>Genome Assembly of Synthetic Allotetraploid Brassica napus Reveals Homoeologous Exchanges between Subgenomes.</title>
        <authorList>
            <person name="Davis J.T."/>
        </authorList>
    </citation>
    <scope>NUCLEOTIDE SEQUENCE [LARGE SCALE GENOMIC DNA]</scope>
    <source>
        <strain evidence="15">cv. Da-Ae</strain>
        <tissue evidence="14">Seedling</tissue>
    </source>
</reference>
<dbReference type="PROSITE" id="PS00435">
    <property type="entry name" value="PEROXIDASE_1"/>
    <property type="match status" value="1"/>
</dbReference>
<evidence type="ECO:0000256" key="10">
    <source>
        <dbReference type="ARBA" id="ARBA00023004"/>
    </source>
</evidence>
<evidence type="ECO:0000256" key="6">
    <source>
        <dbReference type="ARBA" id="ARBA00022559"/>
    </source>
</evidence>
<keyword evidence="12" id="KW-0812">Transmembrane</keyword>
<dbReference type="Pfam" id="PF10366">
    <property type="entry name" value="Vps39_1"/>
    <property type="match status" value="1"/>
</dbReference>
<dbReference type="Pfam" id="PF00141">
    <property type="entry name" value="peroxidase"/>
    <property type="match status" value="1"/>
</dbReference>
<name>A0ABQ7X697_BRANA</name>
<evidence type="ECO:0000259" key="13">
    <source>
        <dbReference type="PROSITE" id="PS50873"/>
    </source>
</evidence>
<comment type="caution">
    <text evidence="14">The sequence shown here is derived from an EMBL/GenBank/DDBJ whole genome shotgun (WGS) entry which is preliminary data.</text>
</comment>
<evidence type="ECO:0000256" key="11">
    <source>
        <dbReference type="ARBA" id="ARBA00023157"/>
    </source>
</evidence>
<feature type="domain" description="Plant heme peroxidase family profile" evidence="13">
    <location>
        <begin position="543"/>
        <end position="854"/>
    </location>
</feature>
<sequence length="855" mass="93923">MVIVDDPIVLSFDSHLSFLSYISSASALRQEPYVLETTVSGFSKKPIVSMKLQESCFCLSLSESIAFHKLPNLETVAVITKAKGANAYSWDDLVSCLPVCLGALSCVLSACLHIGLELCFVSLSSTHWIERGRGFVEVRDFGVPDTAKSISWCGDNICLGIRKEYVILNTANGTLSEVFPSSRVSPPLVRLLRSPYPLIQTVVLQIIRHLDKSNSAVIVDLDNSAHVLFPVSIGAQIVQLTASGNFEEALALCKLLPPEDSSLRAAKESSIHTRFAHYFFENGSYEEAMEHFLASQVDITHVLSMYPSIILPKTTMIPQPDKMVDEASLYRGSSGISDDMESSSPRYYLESEGNAALESKKMSHNTLMALIKPGIIEKATSEGTEEVISDAVGKSMKSNKGRGVILPLNSGAREMAAILDTALLQALLHTGQSGAAVDLLKGVNYCDVNICEEILMKSKIYSALLELFKSNSMHHEALKLLKQLLEDSKSNQLSTYFNTHLHHLIASFFLFLNIMKECCAFLLLLLFICPLGFYLYTIEYGTKLSPDFYAHSCPQVEDIVIDVLATTIATETRMAASLMRLHYHDCFVQFFFLLDLMRKGCDGSLLLDSIGGIVSEKNSVFNSQSVRGFEVIDQIKAQLEKECPGTVSCADVLTLAARDSSVLSGGPSWVVPLGRRDSINASLSGSNSNIPASNDSFKAILRKFNRHGLDVTDLVALSGSHTIGFSRCTSFRQRLYNQSGDGRPDITLEESFAANLRKSCPIAGGEENLSVLDMVTAAKFDNNYFINLIKNMGLLYSDQILFSGNDISRGLVITYAQDQEVFFLQFAESMIKMGNISPLMGSNGEIRKNCRKINS</sequence>
<keyword evidence="12" id="KW-0472">Membrane</keyword>
<dbReference type="Proteomes" id="UP000824890">
    <property type="component" value="Unassembled WGS sequence"/>
</dbReference>
<evidence type="ECO:0000313" key="15">
    <source>
        <dbReference type="Proteomes" id="UP000824890"/>
    </source>
</evidence>
<dbReference type="PANTHER" id="PTHR31388:SF182">
    <property type="entry name" value="PEROXIDASE 49"/>
    <property type="match status" value="1"/>
</dbReference>
<evidence type="ECO:0000256" key="8">
    <source>
        <dbReference type="ARBA" id="ARBA00022723"/>
    </source>
</evidence>
<feature type="transmembrane region" description="Helical" evidence="12">
    <location>
        <begin position="493"/>
        <end position="512"/>
    </location>
</feature>
<protein>
    <recommendedName>
        <fullName evidence="5">peroxidase</fullName>
        <ecNumber evidence="5">1.11.1.7</ecNumber>
    </recommendedName>
</protein>
<comment type="cofactor">
    <cofactor evidence="2">
        <name>Ca(2+)</name>
        <dbReference type="ChEBI" id="CHEBI:29108"/>
    </cofactor>
</comment>
<dbReference type="InterPro" id="IPR033905">
    <property type="entry name" value="Secretory_peroxidase"/>
</dbReference>
<organism evidence="14 15">
    <name type="scientific">Brassica napus</name>
    <name type="common">Rape</name>
    <dbReference type="NCBI Taxonomy" id="3708"/>
    <lineage>
        <taxon>Eukaryota</taxon>
        <taxon>Viridiplantae</taxon>
        <taxon>Streptophyta</taxon>
        <taxon>Embryophyta</taxon>
        <taxon>Tracheophyta</taxon>
        <taxon>Spermatophyta</taxon>
        <taxon>Magnoliopsida</taxon>
        <taxon>eudicotyledons</taxon>
        <taxon>Gunneridae</taxon>
        <taxon>Pentapetalae</taxon>
        <taxon>rosids</taxon>
        <taxon>malvids</taxon>
        <taxon>Brassicales</taxon>
        <taxon>Brassicaceae</taxon>
        <taxon>Brassiceae</taxon>
        <taxon>Brassica</taxon>
    </lineage>
</organism>
<dbReference type="InterPro" id="IPR019452">
    <property type="entry name" value="VPS39/TGF_beta_rcpt-assoc_1"/>
</dbReference>
<accession>A0ABQ7X697</accession>
<keyword evidence="15" id="KW-1185">Reference proteome</keyword>
<evidence type="ECO:0000256" key="5">
    <source>
        <dbReference type="ARBA" id="ARBA00012313"/>
    </source>
</evidence>
<comment type="catalytic activity">
    <reaction evidence="1">
        <text>2 a phenolic donor + H2O2 = 2 a phenolic radical donor + 2 H2O</text>
        <dbReference type="Rhea" id="RHEA:56136"/>
        <dbReference type="ChEBI" id="CHEBI:15377"/>
        <dbReference type="ChEBI" id="CHEBI:16240"/>
        <dbReference type="ChEBI" id="CHEBI:139520"/>
        <dbReference type="ChEBI" id="CHEBI:139521"/>
        <dbReference type="EC" id="1.11.1.7"/>
    </reaction>
</comment>
<keyword evidence="8" id="KW-0479">Metal-binding</keyword>
<feature type="transmembrane region" description="Helical" evidence="12">
    <location>
        <begin position="519"/>
        <end position="536"/>
    </location>
</feature>
<dbReference type="PRINTS" id="PR00461">
    <property type="entry name" value="PLPEROXIDASE"/>
</dbReference>
<evidence type="ECO:0000256" key="12">
    <source>
        <dbReference type="SAM" id="Phobius"/>
    </source>
</evidence>
<keyword evidence="7" id="KW-0349">Heme</keyword>
<dbReference type="InterPro" id="IPR010255">
    <property type="entry name" value="Haem_peroxidase_sf"/>
</dbReference>
<comment type="cofactor">
    <cofactor evidence="3">
        <name>heme b</name>
        <dbReference type="ChEBI" id="CHEBI:60344"/>
    </cofactor>
</comment>
<evidence type="ECO:0000256" key="2">
    <source>
        <dbReference type="ARBA" id="ARBA00001913"/>
    </source>
</evidence>
<evidence type="ECO:0000313" key="14">
    <source>
        <dbReference type="EMBL" id="KAH0851483.1"/>
    </source>
</evidence>
<dbReference type="EMBL" id="JAGKQM010001700">
    <property type="protein sequence ID" value="KAH0851483.1"/>
    <property type="molecule type" value="Genomic_DNA"/>
</dbReference>
<dbReference type="InterPro" id="IPR002016">
    <property type="entry name" value="Haem_peroxidase"/>
</dbReference>
<proteinExistence type="inferred from homology"/>
<evidence type="ECO:0000256" key="3">
    <source>
        <dbReference type="ARBA" id="ARBA00001970"/>
    </source>
</evidence>
<dbReference type="PRINTS" id="PR00458">
    <property type="entry name" value="PEROXIDASE"/>
</dbReference>
<dbReference type="InterPro" id="IPR019793">
    <property type="entry name" value="Peroxidases_heam-ligand_BS"/>
</dbReference>
<comment type="similarity">
    <text evidence="4">Belongs to the peroxidase family. Ascorbate peroxidase subfamily.</text>
</comment>
<gene>
    <name evidence="14" type="ORF">HID58_094711</name>
</gene>
<dbReference type="CDD" id="cd00693">
    <property type="entry name" value="secretory_peroxidase"/>
    <property type="match status" value="1"/>
</dbReference>
<evidence type="ECO:0000256" key="7">
    <source>
        <dbReference type="ARBA" id="ARBA00022617"/>
    </source>
</evidence>
<dbReference type="Gene3D" id="1.10.520.10">
    <property type="match status" value="1"/>
</dbReference>
<keyword evidence="11" id="KW-1015">Disulfide bond</keyword>
<keyword evidence="9" id="KW-0560">Oxidoreductase</keyword>
<keyword evidence="10" id="KW-0408">Iron</keyword>
<keyword evidence="6" id="KW-0575">Peroxidase</keyword>
<dbReference type="Gene3D" id="1.10.420.10">
    <property type="entry name" value="Peroxidase, domain 2"/>
    <property type="match status" value="1"/>
</dbReference>
<dbReference type="PANTHER" id="PTHR31388">
    <property type="entry name" value="PEROXIDASE 72-RELATED"/>
    <property type="match status" value="1"/>
</dbReference>
<dbReference type="SUPFAM" id="SSF48113">
    <property type="entry name" value="Heme-dependent peroxidases"/>
    <property type="match status" value="1"/>
</dbReference>
<evidence type="ECO:0000256" key="4">
    <source>
        <dbReference type="ARBA" id="ARBA00006873"/>
    </source>
</evidence>
<evidence type="ECO:0000256" key="9">
    <source>
        <dbReference type="ARBA" id="ARBA00023002"/>
    </source>
</evidence>
<keyword evidence="12" id="KW-1133">Transmembrane helix</keyword>
<evidence type="ECO:0000256" key="1">
    <source>
        <dbReference type="ARBA" id="ARBA00000189"/>
    </source>
</evidence>
<dbReference type="EC" id="1.11.1.7" evidence="5"/>